<proteinExistence type="predicted"/>
<sequence length="198" mass="22146">MVTPQNLSWLNCQLRIIRAKNLDFISTGNLFVRFYLSAGNNGRVRLNSREIPSTSDDPYWNESFSLECFGTQDPMEVFKQQTVTFELRWRSKAPILGKIGGSKLLGRAEIAWKDVLDSPNLAIERWVTTIPTNSRVLEGLKPPALQIEMTIRMPGTPEIAKQGREARSTRWSECGCKHGDCSGGDDDIFALAAALEAL</sequence>
<reference evidence="2" key="1">
    <citation type="submission" date="2025-08" db="UniProtKB">
        <authorList>
            <consortium name="RefSeq"/>
        </authorList>
    </citation>
    <scope>IDENTIFICATION</scope>
</reference>
<dbReference type="PANTHER" id="PTHR35503:SF2">
    <property type="entry name" value="OS04G0455700 PROTEIN"/>
    <property type="match status" value="1"/>
</dbReference>
<dbReference type="Gene3D" id="2.60.40.150">
    <property type="entry name" value="C2 domain"/>
    <property type="match status" value="1"/>
</dbReference>
<dbReference type="FunCoup" id="A0A1U8ANV1">
    <property type="interactions" value="2"/>
</dbReference>
<accession>A0A1U8ANV1</accession>
<dbReference type="OMA" id="PNMEFKE"/>
<organism evidence="1 2">
    <name type="scientific">Nelumbo nucifera</name>
    <name type="common">Sacred lotus</name>
    <dbReference type="NCBI Taxonomy" id="4432"/>
    <lineage>
        <taxon>Eukaryota</taxon>
        <taxon>Viridiplantae</taxon>
        <taxon>Streptophyta</taxon>
        <taxon>Embryophyta</taxon>
        <taxon>Tracheophyta</taxon>
        <taxon>Spermatophyta</taxon>
        <taxon>Magnoliopsida</taxon>
        <taxon>Proteales</taxon>
        <taxon>Nelumbonaceae</taxon>
        <taxon>Nelumbo</taxon>
    </lineage>
</organism>
<dbReference type="Proteomes" id="UP000189703">
    <property type="component" value="Unplaced"/>
</dbReference>
<protein>
    <submittedName>
        <fullName evidence="2">Uncharacterized protein LOC104605969</fullName>
    </submittedName>
</protein>
<dbReference type="Pfam" id="PF00168">
    <property type="entry name" value="C2"/>
    <property type="match status" value="1"/>
</dbReference>
<dbReference type="InterPro" id="IPR000008">
    <property type="entry name" value="C2_dom"/>
</dbReference>
<dbReference type="OrthoDB" id="687396at2759"/>
<keyword evidence="1" id="KW-1185">Reference proteome</keyword>
<dbReference type="PROSITE" id="PS50004">
    <property type="entry name" value="C2"/>
    <property type="match status" value="1"/>
</dbReference>
<gene>
    <name evidence="2" type="primary">LOC104605969</name>
</gene>
<dbReference type="InterPro" id="IPR035892">
    <property type="entry name" value="C2_domain_sf"/>
</dbReference>
<dbReference type="GeneID" id="104605969"/>
<evidence type="ECO:0000313" key="1">
    <source>
        <dbReference type="Proteomes" id="UP000189703"/>
    </source>
</evidence>
<dbReference type="eggNOG" id="ENOG502S0ER">
    <property type="taxonomic scope" value="Eukaryota"/>
</dbReference>
<name>A0A1U8ANV1_NELNU</name>
<evidence type="ECO:0000313" key="2">
    <source>
        <dbReference type="RefSeq" id="XP_010269241.1"/>
    </source>
</evidence>
<dbReference type="KEGG" id="nnu:104605969"/>
<dbReference type="SUPFAM" id="SSF49562">
    <property type="entry name" value="C2 domain (Calcium/lipid-binding domain, CaLB)"/>
    <property type="match status" value="1"/>
</dbReference>
<dbReference type="RefSeq" id="XP_010269241.1">
    <property type="nucleotide sequence ID" value="XM_010270939.2"/>
</dbReference>
<dbReference type="AlphaFoldDB" id="A0A1U8ANV1"/>
<dbReference type="PANTHER" id="PTHR35503">
    <property type="entry name" value="OSJNBA0006M15.15 PROTEIN"/>
    <property type="match status" value="1"/>
</dbReference>
<dbReference type="SMART" id="SM00239">
    <property type="entry name" value="C2"/>
    <property type="match status" value="1"/>
</dbReference>